<dbReference type="EMBL" id="CACRXK020006974">
    <property type="protein sequence ID" value="CAB4010958.1"/>
    <property type="molecule type" value="Genomic_DNA"/>
</dbReference>
<dbReference type="InterPro" id="IPR000152">
    <property type="entry name" value="EGF-type_Asp/Asn_hydroxyl_site"/>
</dbReference>
<dbReference type="SUPFAM" id="SSF82671">
    <property type="entry name" value="SEA domain"/>
    <property type="match status" value="1"/>
</dbReference>
<name>A0A6S7JH42_PARCT</name>
<comment type="subcellular location">
    <subcellularLocation>
        <location evidence="1">Membrane</location>
        <topology evidence="1">Single-pass type I membrane protein</topology>
    </subcellularLocation>
</comment>
<dbReference type="InterPro" id="IPR000082">
    <property type="entry name" value="SEA_dom"/>
</dbReference>
<dbReference type="Pfam" id="PF07645">
    <property type="entry name" value="EGF_CA"/>
    <property type="match status" value="2"/>
</dbReference>
<dbReference type="OrthoDB" id="6516201at2759"/>
<keyword evidence="13" id="KW-1185">Reference proteome</keyword>
<feature type="non-terminal residue" evidence="12">
    <location>
        <position position="1"/>
    </location>
</feature>
<dbReference type="SMART" id="SM00181">
    <property type="entry name" value="EGF"/>
    <property type="match status" value="7"/>
</dbReference>
<keyword evidence="7" id="KW-1133">Transmembrane helix</keyword>
<evidence type="ECO:0000256" key="3">
    <source>
        <dbReference type="ARBA" id="ARBA00022692"/>
    </source>
</evidence>
<dbReference type="InterPro" id="IPR000742">
    <property type="entry name" value="EGF"/>
</dbReference>
<gene>
    <name evidence="12" type="ORF">PACLA_8A046322</name>
</gene>
<evidence type="ECO:0000256" key="10">
    <source>
        <dbReference type="ARBA" id="ARBA00023180"/>
    </source>
</evidence>
<keyword evidence="3" id="KW-0812">Transmembrane</keyword>
<dbReference type="Gene3D" id="2.10.25.10">
    <property type="entry name" value="Laminin"/>
    <property type="match status" value="7"/>
</dbReference>
<evidence type="ECO:0000256" key="1">
    <source>
        <dbReference type="ARBA" id="ARBA00004479"/>
    </source>
</evidence>
<dbReference type="SMART" id="SM00179">
    <property type="entry name" value="EGF_CA"/>
    <property type="match status" value="7"/>
</dbReference>
<evidence type="ECO:0000256" key="5">
    <source>
        <dbReference type="ARBA" id="ARBA00022737"/>
    </source>
</evidence>
<dbReference type="SUPFAM" id="SSF57196">
    <property type="entry name" value="EGF/Laminin"/>
    <property type="match status" value="1"/>
</dbReference>
<dbReference type="CDD" id="cd00053">
    <property type="entry name" value="EGF"/>
    <property type="match status" value="1"/>
</dbReference>
<evidence type="ECO:0000313" key="12">
    <source>
        <dbReference type="EMBL" id="CAB4010958.1"/>
    </source>
</evidence>
<dbReference type="GO" id="GO:0048513">
    <property type="term" value="P:animal organ development"/>
    <property type="evidence" value="ECO:0007669"/>
    <property type="project" value="UniProtKB-ARBA"/>
</dbReference>
<comment type="caution">
    <text evidence="12">The sequence shown here is derived from an EMBL/GenBank/DDBJ whole genome shotgun (WGS) entry which is preliminary data.</text>
</comment>
<dbReference type="Gene3D" id="3.30.70.960">
    <property type="entry name" value="SEA domain"/>
    <property type="match status" value="1"/>
</dbReference>
<keyword evidence="10" id="KW-0325">Glycoprotein</keyword>
<comment type="caution">
    <text evidence="11">Lacks conserved residue(s) required for the propagation of feature annotation.</text>
</comment>
<dbReference type="InterPro" id="IPR001881">
    <property type="entry name" value="EGF-like_Ca-bd_dom"/>
</dbReference>
<dbReference type="InterPro" id="IPR018097">
    <property type="entry name" value="EGF_Ca-bd_CS"/>
</dbReference>
<evidence type="ECO:0000256" key="4">
    <source>
        <dbReference type="ARBA" id="ARBA00022729"/>
    </source>
</evidence>
<protein>
    <submittedName>
        <fullName evidence="12">Fibrillin-2-like isoform X48</fullName>
    </submittedName>
</protein>
<dbReference type="InterPro" id="IPR036364">
    <property type="entry name" value="SEA_dom_sf"/>
</dbReference>
<keyword evidence="5" id="KW-0677">Repeat</keyword>
<dbReference type="PROSITE" id="PS00010">
    <property type="entry name" value="ASX_HYDROXYL"/>
    <property type="match status" value="4"/>
</dbReference>
<dbReference type="InterPro" id="IPR049883">
    <property type="entry name" value="NOTCH1_EGF-like"/>
</dbReference>
<keyword evidence="2 11" id="KW-0245">EGF-like domain</keyword>
<dbReference type="SUPFAM" id="SSF57184">
    <property type="entry name" value="Growth factor receptor domain"/>
    <property type="match status" value="2"/>
</dbReference>
<keyword evidence="4" id="KW-0732">Signal</keyword>
<evidence type="ECO:0000256" key="2">
    <source>
        <dbReference type="ARBA" id="ARBA00022536"/>
    </source>
</evidence>
<organism evidence="12 13">
    <name type="scientific">Paramuricea clavata</name>
    <name type="common">Red gorgonian</name>
    <name type="synonym">Violescent sea-whip</name>
    <dbReference type="NCBI Taxonomy" id="317549"/>
    <lineage>
        <taxon>Eukaryota</taxon>
        <taxon>Metazoa</taxon>
        <taxon>Cnidaria</taxon>
        <taxon>Anthozoa</taxon>
        <taxon>Octocorallia</taxon>
        <taxon>Malacalcyonacea</taxon>
        <taxon>Plexauridae</taxon>
        <taxon>Paramuricea</taxon>
    </lineage>
</organism>
<dbReference type="Pfam" id="PF12947">
    <property type="entry name" value="EGF_3"/>
    <property type="match status" value="5"/>
</dbReference>
<evidence type="ECO:0000256" key="7">
    <source>
        <dbReference type="ARBA" id="ARBA00022989"/>
    </source>
</evidence>
<dbReference type="AlphaFoldDB" id="A0A6S7JH42"/>
<dbReference type="FunFam" id="2.10.25.10:FF:000038">
    <property type="entry name" value="Fibrillin 2"/>
    <property type="match status" value="4"/>
</dbReference>
<dbReference type="Pfam" id="PF01390">
    <property type="entry name" value="SEA"/>
    <property type="match status" value="1"/>
</dbReference>
<sequence>HISHSTIDADWLTFLPQNIDECNEGTHNCGSNARCVNEPQSFSCHCDQGFSGNGIVCQDVDECALQTDNCHFNAECINTNGSYVCFCKMGYFWDGVNCTNNNECNEGSHNCHGNATCEDNDGSFNCTCKPGYSGNGTDCEDIDECIKDEDNNCSPNAVCNNKIGTHECVCKAGYRGNGTHCDDIDECTDLTPPLRCRGVGQGCTNYPGGYRCNCISPGQQLTDDESGCVDVMAAVQGQILITNQVFLADYNDPRSAAYFQITQVIIIQLTGLFRRTATLRSKFLSITILGLFQGSVGVDYVVTFNDTSGVNNEIIQEELVGALNTTNNDTFPGGLQISSDLTFQDYDECNPTGSNPTPVCGHNATCVNRNISYDCVCDEGFVNNGTSCIRCSDGGHGCHEHASCNETEGSFVCTCNAGYSGDGISCEVLQFR</sequence>
<accession>A0A6S7JH42</accession>
<dbReference type="CDD" id="cd00054">
    <property type="entry name" value="EGF_CA"/>
    <property type="match status" value="4"/>
</dbReference>
<keyword evidence="6" id="KW-0106">Calcium</keyword>
<evidence type="ECO:0000313" key="13">
    <source>
        <dbReference type="Proteomes" id="UP001152795"/>
    </source>
</evidence>
<dbReference type="Proteomes" id="UP001152795">
    <property type="component" value="Unassembled WGS sequence"/>
</dbReference>
<dbReference type="PROSITE" id="PS01186">
    <property type="entry name" value="EGF_2"/>
    <property type="match status" value="6"/>
</dbReference>
<keyword evidence="8" id="KW-0472">Membrane</keyword>
<feature type="non-terminal residue" evidence="12">
    <location>
        <position position="432"/>
    </location>
</feature>
<proteinExistence type="predicted"/>
<dbReference type="PANTHER" id="PTHR24039:SF58">
    <property type="entry name" value="EGF-LIKE DOMAIN-CONTAINING PROTEIN"/>
    <property type="match status" value="1"/>
</dbReference>
<dbReference type="InterPro" id="IPR024731">
    <property type="entry name" value="NELL2-like_EGF"/>
</dbReference>
<evidence type="ECO:0000256" key="8">
    <source>
        <dbReference type="ARBA" id="ARBA00023136"/>
    </source>
</evidence>
<dbReference type="GO" id="GO:0005509">
    <property type="term" value="F:calcium ion binding"/>
    <property type="evidence" value="ECO:0007669"/>
    <property type="project" value="InterPro"/>
</dbReference>
<dbReference type="GO" id="GO:0048731">
    <property type="term" value="P:system development"/>
    <property type="evidence" value="ECO:0007669"/>
    <property type="project" value="UniProtKB-ARBA"/>
</dbReference>
<dbReference type="GO" id="GO:0016020">
    <property type="term" value="C:membrane"/>
    <property type="evidence" value="ECO:0007669"/>
    <property type="project" value="UniProtKB-SubCell"/>
</dbReference>
<evidence type="ECO:0000256" key="6">
    <source>
        <dbReference type="ARBA" id="ARBA00022837"/>
    </source>
</evidence>
<dbReference type="PROSITE" id="PS50026">
    <property type="entry name" value="EGF_3"/>
    <property type="match status" value="6"/>
</dbReference>
<dbReference type="PROSITE" id="PS50024">
    <property type="entry name" value="SEA"/>
    <property type="match status" value="1"/>
</dbReference>
<evidence type="ECO:0000256" key="9">
    <source>
        <dbReference type="ARBA" id="ARBA00023157"/>
    </source>
</evidence>
<evidence type="ECO:0000256" key="11">
    <source>
        <dbReference type="PROSITE-ProRule" id="PRU00076"/>
    </source>
</evidence>
<reference evidence="12" key="1">
    <citation type="submission" date="2020-04" db="EMBL/GenBank/DDBJ databases">
        <authorList>
            <person name="Alioto T."/>
            <person name="Alioto T."/>
            <person name="Gomez Garrido J."/>
        </authorList>
    </citation>
    <scope>NUCLEOTIDE SEQUENCE</scope>
    <source>
        <strain evidence="12">A484AB</strain>
    </source>
</reference>
<dbReference type="PANTHER" id="PTHR24039">
    <property type="entry name" value="FIBRILLIN-RELATED"/>
    <property type="match status" value="1"/>
</dbReference>
<keyword evidence="9" id="KW-1015">Disulfide bond</keyword>
<dbReference type="InterPro" id="IPR009030">
    <property type="entry name" value="Growth_fac_rcpt_cys_sf"/>
</dbReference>
<dbReference type="FunFam" id="2.10.25.10:FF:000202">
    <property type="entry name" value="Multiple epidermal growth factor-like domains 8"/>
    <property type="match status" value="1"/>
</dbReference>
<dbReference type="PROSITE" id="PS01187">
    <property type="entry name" value="EGF_CA"/>
    <property type="match status" value="1"/>
</dbReference>